<evidence type="ECO:0000313" key="2">
    <source>
        <dbReference type="EMBL" id="SEH67161.1"/>
    </source>
</evidence>
<feature type="transmembrane region" description="Helical" evidence="1">
    <location>
        <begin position="31"/>
        <end position="51"/>
    </location>
</feature>
<evidence type="ECO:0000256" key="1">
    <source>
        <dbReference type="SAM" id="Phobius"/>
    </source>
</evidence>
<dbReference type="Proteomes" id="UP000198988">
    <property type="component" value="Unassembled WGS sequence"/>
</dbReference>
<feature type="transmembrane region" description="Helical" evidence="1">
    <location>
        <begin position="71"/>
        <end position="95"/>
    </location>
</feature>
<organism evidence="2 3">
    <name type="scientific">Bathymodiolus azoricus thioautotrophic gill symbiont</name>
    <dbReference type="NCBI Taxonomy" id="235205"/>
    <lineage>
        <taxon>Bacteria</taxon>
        <taxon>Pseudomonadati</taxon>
        <taxon>Pseudomonadota</taxon>
        <taxon>Gammaproteobacteria</taxon>
        <taxon>sulfur-oxidizing symbionts</taxon>
    </lineage>
</organism>
<proteinExistence type="predicted"/>
<sequence>MAFTTKSPLESNVAPSKFAVFSAKITTLSPLIFDPICVVSTLEVLVVVVVNESVTFAVVSPSSASVLNPNSSFLTVVFSVSVNFCAVILTSPCVLPKITLV</sequence>
<name>A0A1H6K473_9GAMM</name>
<keyword evidence="1" id="KW-0812">Transmembrane</keyword>
<reference evidence="3" key="1">
    <citation type="submission" date="2016-06" db="EMBL/GenBank/DDBJ databases">
        <authorList>
            <person name="Petersen J."/>
            <person name="Sayavedra L."/>
        </authorList>
    </citation>
    <scope>NUCLEOTIDE SEQUENCE [LARGE SCALE GENOMIC DNA]</scope>
    <source>
        <strain evidence="3">BazSymA</strain>
    </source>
</reference>
<keyword evidence="1" id="KW-0472">Membrane</keyword>
<dbReference type="EMBL" id="CDSC02000091">
    <property type="protein sequence ID" value="SEH67161.1"/>
    <property type="molecule type" value="Genomic_DNA"/>
</dbReference>
<protein>
    <submittedName>
        <fullName evidence="2">Membrane protein</fullName>
    </submittedName>
</protein>
<dbReference type="AlphaFoldDB" id="A0A1H6K473"/>
<gene>
    <name evidence="2" type="ORF">BAZSYMA_ACONTIG03627_7</name>
</gene>
<keyword evidence="1" id="KW-1133">Transmembrane helix</keyword>
<accession>A0A1H6K473</accession>
<evidence type="ECO:0000313" key="3">
    <source>
        <dbReference type="Proteomes" id="UP000198988"/>
    </source>
</evidence>